<feature type="region of interest" description="Disordered" evidence="1">
    <location>
        <begin position="120"/>
        <end position="152"/>
    </location>
</feature>
<dbReference type="Proteomes" id="UP000467840">
    <property type="component" value="Chromosome 4"/>
</dbReference>
<feature type="compositionally biased region" description="Basic and acidic residues" evidence="1">
    <location>
        <begin position="124"/>
        <end position="137"/>
    </location>
</feature>
<comment type="caution">
    <text evidence="2">The sequence shown here is derived from an EMBL/GenBank/DDBJ whole genome shotgun (WGS) entry which is preliminary data.</text>
</comment>
<gene>
    <name evidence="2" type="ORF">GH714_010693</name>
</gene>
<evidence type="ECO:0000256" key="1">
    <source>
        <dbReference type="SAM" id="MobiDB-lite"/>
    </source>
</evidence>
<evidence type="ECO:0000313" key="3">
    <source>
        <dbReference type="Proteomes" id="UP000467840"/>
    </source>
</evidence>
<reference evidence="2 3" key="1">
    <citation type="journal article" date="2020" name="Mol. Plant">
        <title>The Chromosome-Based Rubber Tree Genome Provides New Insights into Spurge Genome Evolution and Rubber Biosynthesis.</title>
        <authorList>
            <person name="Liu J."/>
            <person name="Shi C."/>
            <person name="Shi C.C."/>
            <person name="Li W."/>
            <person name="Zhang Q.J."/>
            <person name="Zhang Y."/>
            <person name="Li K."/>
            <person name="Lu H.F."/>
            <person name="Shi C."/>
            <person name="Zhu S.T."/>
            <person name="Xiao Z.Y."/>
            <person name="Nan H."/>
            <person name="Yue Y."/>
            <person name="Zhu X.G."/>
            <person name="Wu Y."/>
            <person name="Hong X.N."/>
            <person name="Fan G.Y."/>
            <person name="Tong Y."/>
            <person name="Zhang D."/>
            <person name="Mao C.L."/>
            <person name="Liu Y.L."/>
            <person name="Hao S.J."/>
            <person name="Liu W.Q."/>
            <person name="Lv M.Q."/>
            <person name="Zhang H.B."/>
            <person name="Liu Y."/>
            <person name="Hu-Tang G.R."/>
            <person name="Wang J.P."/>
            <person name="Wang J.H."/>
            <person name="Sun Y.H."/>
            <person name="Ni S.B."/>
            <person name="Chen W.B."/>
            <person name="Zhang X.C."/>
            <person name="Jiao Y.N."/>
            <person name="Eichler E.E."/>
            <person name="Li G.H."/>
            <person name="Liu X."/>
            <person name="Gao L.Z."/>
        </authorList>
    </citation>
    <scope>NUCLEOTIDE SEQUENCE [LARGE SCALE GENOMIC DNA]</scope>
    <source>
        <strain evidence="3">cv. GT1</strain>
        <tissue evidence="2">Leaf</tissue>
    </source>
</reference>
<dbReference type="EMBL" id="JAAGAX010000010">
    <property type="protein sequence ID" value="KAF2300207.1"/>
    <property type="molecule type" value="Genomic_DNA"/>
</dbReference>
<organism evidence="2 3">
    <name type="scientific">Hevea brasiliensis</name>
    <name type="common">Para rubber tree</name>
    <name type="synonym">Siphonia brasiliensis</name>
    <dbReference type="NCBI Taxonomy" id="3981"/>
    <lineage>
        <taxon>Eukaryota</taxon>
        <taxon>Viridiplantae</taxon>
        <taxon>Streptophyta</taxon>
        <taxon>Embryophyta</taxon>
        <taxon>Tracheophyta</taxon>
        <taxon>Spermatophyta</taxon>
        <taxon>Magnoliopsida</taxon>
        <taxon>eudicotyledons</taxon>
        <taxon>Gunneridae</taxon>
        <taxon>Pentapetalae</taxon>
        <taxon>rosids</taxon>
        <taxon>fabids</taxon>
        <taxon>Malpighiales</taxon>
        <taxon>Euphorbiaceae</taxon>
        <taxon>Crotonoideae</taxon>
        <taxon>Micrandreae</taxon>
        <taxon>Hevea</taxon>
    </lineage>
</organism>
<keyword evidence="3" id="KW-1185">Reference proteome</keyword>
<name>A0A6A6LI49_HEVBR</name>
<sequence>MEARDYKMKAVTPHSHVDVLNLAVTSPLHVQLFDFQFIDFLLPHLGFAPAFWVLIDRNFDLFLHFGYLRVDIFHTLHPIRVVLGDRRWGIACGYYLREMLPNSSQVQRVGSKTINVNSSKKFKKPCESEVPEKEELGSKTGSGSTKQNEDDGSRVIELLDDGLCNMEVDNSFVIHTQTKEKGSDVSSKVPHDNYQKMTTSIDGCLHGLTDGATADSLKRQRLTECGDGTGTVGLETENVTISLQIKMDANK</sequence>
<evidence type="ECO:0000313" key="2">
    <source>
        <dbReference type="EMBL" id="KAF2300207.1"/>
    </source>
</evidence>
<proteinExistence type="predicted"/>
<dbReference type="AlphaFoldDB" id="A0A6A6LI49"/>
<protein>
    <submittedName>
        <fullName evidence="2">Uncharacterized protein</fullName>
    </submittedName>
</protein>
<accession>A0A6A6LI49</accession>